<organism evidence="2 3">
    <name type="scientific">Xylanibacter ruminicola</name>
    <name type="common">Prevotella ruminicola</name>
    <dbReference type="NCBI Taxonomy" id="839"/>
    <lineage>
        <taxon>Bacteria</taxon>
        <taxon>Pseudomonadati</taxon>
        <taxon>Bacteroidota</taxon>
        <taxon>Bacteroidia</taxon>
        <taxon>Bacteroidales</taxon>
        <taxon>Prevotellaceae</taxon>
        <taxon>Xylanibacter</taxon>
    </lineage>
</organism>
<dbReference type="InterPro" id="IPR026906">
    <property type="entry name" value="LRR_5"/>
</dbReference>
<accession>A0A1H4E791</accession>
<evidence type="ECO:0000256" key="1">
    <source>
        <dbReference type="SAM" id="SignalP"/>
    </source>
</evidence>
<keyword evidence="1" id="KW-0732">Signal</keyword>
<dbReference type="InterPro" id="IPR006553">
    <property type="entry name" value="Leu-rich_rpt_Cys-con_subtyp"/>
</dbReference>
<sequence>MKKLYLLLLFVSMSFINAFAQQVSYTDEKGATWIFSYNSYWNEQTQTNNYYWGVKSVTDYGDEITVPATITYNEVEYPVEAVGSEVFMDNKSVSKIILPPSIKRIGNYAFKGCSSLKDVGDISNCEYIYGEAFRACISLTQVNLSSCKTLEWGAFNNCQNLVSIGSLAKIENIGSDAFHECKALKEIDLPANVKIEGLAFYNCTSLTKVGSLDKASIGENAFDNCTSLKSVDLSTVTKIGSRAFDNCTSLESVGDLSAITGLDDGVFYNCRSLKEVNLSSCKTIGSAAFGHCESLTSIDLSSCQTFGDGAFSYCSNLKTVNGFEHFAGVAESAFNGCSKLETINLSNCQTFGANAFSGCSSLTTLGTLPLCETIGNGAFSGCTKLGDVIIESTALTSIGSGAFNHTGTLTFMQITPIAISEYAFGEYLLIKVPAESLEAYQTADVWKDFASRIFAIGDTFDFDIEVEANDNTSSLQEVIGKENLRKVVSLKVTGSINSYDIMIIRNQTPNLHYLDLTNANIVECAQEYYTGYRTEDNIIGGNMFRDLLKLLTIKLPKNVTQIGREAFYGCRNLQDITINEGIVSIGYRAFFDCYGIKEFILPNGLITIETDAFQNCFGLEKVAFPNTLVSIGPWAFYNCSKLSSISLPTSLTTIHDYAFHYCNNLKEVKIPSSVTDIYGNAFSRCEQLNKVYTYTIEPTSIDQNTFSTYSTATLYVPKTSYDNYYWDTEWNQFAKLEEFDEPYSYFYINKDYTLDEDERIDGTPDADLNPGGSLTVEGEDNQDIDDLTVISDGDSGQSGSVIADDNINANWLKFEIKVVPNKWYFFGFPFRILLSNIAFDKEDVNYVFRYYDGAARAENGNGGWKNLPANAEALERGIGYIFQCNKAANLILKVEKPDFTAENVEQTLVEHESAQAQDAGWNFIGNPHISYYDINDTEYSAPITIWNGTSYEAIRPIDDDYFFHPFQGFFVQKPDNKDKVKFNKDDRTSYLQSQKKNKVAQTRRMTRGIDQERLLIELTIGDTEARDKTRIVFNEKATTGYETLCDAAKFISTEDVPQIYTLDNEGAKYAINERPAGEVKVGYLVKTAGTYKIAAIRMDKNVTLYDDVTKTEFDFTNGDYTFESEAGTFDNRFTLKIPTGAATGLAEIKNQTGVNVMGNADGIQISNVGDAMVDIYSLAGVQLATGVRDGFVSLPRATYIVKVNNISTKVMVK</sequence>
<name>A0A1H4E791_XYLRU</name>
<proteinExistence type="predicted"/>
<gene>
    <name evidence="2" type="ORF">SAMN05216462_2585</name>
</gene>
<feature type="chain" id="PRO_5010278183" evidence="1">
    <location>
        <begin position="21"/>
        <end position="1213"/>
    </location>
</feature>
<feature type="signal peptide" evidence="1">
    <location>
        <begin position="1"/>
        <end position="20"/>
    </location>
</feature>
<evidence type="ECO:0000313" key="3">
    <source>
        <dbReference type="Proteomes" id="UP000182257"/>
    </source>
</evidence>
<reference evidence="2 3" key="1">
    <citation type="submission" date="2016-10" db="EMBL/GenBank/DDBJ databases">
        <authorList>
            <person name="de Groot N.N."/>
        </authorList>
    </citation>
    <scope>NUCLEOTIDE SEQUENCE [LARGE SCALE GENOMIC DNA]</scope>
    <source>
        <strain evidence="2 3">D31d</strain>
    </source>
</reference>
<dbReference type="SUPFAM" id="SSF52058">
    <property type="entry name" value="L domain-like"/>
    <property type="match status" value="2"/>
</dbReference>
<dbReference type="PANTHER" id="PTHR45661">
    <property type="entry name" value="SURFACE ANTIGEN"/>
    <property type="match status" value="1"/>
</dbReference>
<dbReference type="EMBL" id="FNRF01000005">
    <property type="protein sequence ID" value="SEA80202.1"/>
    <property type="molecule type" value="Genomic_DNA"/>
</dbReference>
<dbReference type="AlphaFoldDB" id="A0A1H4E791"/>
<dbReference type="Proteomes" id="UP000182257">
    <property type="component" value="Unassembled WGS sequence"/>
</dbReference>
<dbReference type="InterPro" id="IPR053139">
    <property type="entry name" value="Surface_bspA-like"/>
</dbReference>
<protein>
    <submittedName>
        <fullName evidence="2">Leucine rich repeat-containing protein</fullName>
    </submittedName>
</protein>
<dbReference type="OrthoDB" id="1054756at2"/>
<dbReference type="Gene3D" id="3.80.10.10">
    <property type="entry name" value="Ribonuclease Inhibitor"/>
    <property type="match status" value="5"/>
</dbReference>
<dbReference type="Gene3D" id="3.40.50.12480">
    <property type="match status" value="3"/>
</dbReference>
<dbReference type="InterPro" id="IPR032675">
    <property type="entry name" value="LRR_dom_sf"/>
</dbReference>
<evidence type="ECO:0000313" key="2">
    <source>
        <dbReference type="EMBL" id="SEA80202.1"/>
    </source>
</evidence>
<dbReference type="SMART" id="SM00367">
    <property type="entry name" value="LRR_CC"/>
    <property type="match status" value="5"/>
</dbReference>
<dbReference type="Pfam" id="PF13306">
    <property type="entry name" value="LRR_5"/>
    <property type="match status" value="3"/>
</dbReference>
<dbReference type="PANTHER" id="PTHR45661:SF3">
    <property type="entry name" value="IG-LIKE DOMAIN-CONTAINING PROTEIN"/>
    <property type="match status" value="1"/>
</dbReference>